<comment type="caution">
    <text evidence="4">The sequence shown here is derived from an EMBL/GenBank/DDBJ whole genome shotgun (WGS) entry which is preliminary data.</text>
</comment>
<keyword evidence="5" id="KW-1185">Reference proteome</keyword>
<dbReference type="SUPFAM" id="SSF53335">
    <property type="entry name" value="S-adenosyl-L-methionine-dependent methyltransferases"/>
    <property type="match status" value="1"/>
</dbReference>
<dbReference type="InterPro" id="IPR050362">
    <property type="entry name" value="Cation-dep_OMT"/>
</dbReference>
<name>A0A0V7ZDR1_9CYAN</name>
<accession>A0A0V7ZDR1</accession>
<dbReference type="OrthoDB" id="9799672at2"/>
<dbReference type="InterPro" id="IPR002935">
    <property type="entry name" value="SAM_O-MeTrfase"/>
</dbReference>
<dbReference type="Proteomes" id="UP000053372">
    <property type="component" value="Unassembled WGS sequence"/>
</dbReference>
<dbReference type="PROSITE" id="PS51682">
    <property type="entry name" value="SAM_OMT_I"/>
    <property type="match status" value="1"/>
</dbReference>
<dbReference type="Pfam" id="PF01596">
    <property type="entry name" value="Methyltransf_3"/>
    <property type="match status" value="1"/>
</dbReference>
<dbReference type="GO" id="GO:0008171">
    <property type="term" value="F:O-methyltransferase activity"/>
    <property type="evidence" value="ECO:0007669"/>
    <property type="project" value="InterPro"/>
</dbReference>
<dbReference type="PANTHER" id="PTHR10509">
    <property type="entry name" value="O-METHYLTRANSFERASE-RELATED"/>
    <property type="match status" value="1"/>
</dbReference>
<evidence type="ECO:0000256" key="2">
    <source>
        <dbReference type="ARBA" id="ARBA00022679"/>
    </source>
</evidence>
<dbReference type="InterPro" id="IPR029063">
    <property type="entry name" value="SAM-dependent_MTases_sf"/>
</dbReference>
<sequence length="278" mass="30568">MNNTLQTSAPRPVTPVGILAQQLESLVKAAKEQTDLPAEFQQNLEQAWQLAAGLDPYLEGCTTSESSALTALATKTAREGWNQRFQDGTTVRHLEQEMLSGHVEGQTLKMFVHMTKAKRILEIGMFTGYSALAMAEALPVDGELVACEVDPYTAEFAQAEFAKSTDGSKIRVEVGSALETLDKLAAAGEPFDFVFIDADKKEYVQYFQTLLEKNLLTPSGFICVDNTLLQGQVYLEAERQTPNGEAIAKFNDFVAADTRVEQVLLPLRDGLTIIRRVS</sequence>
<gene>
    <name evidence="4" type="ORF">BC008_38350</name>
</gene>
<proteinExistence type="predicted"/>
<evidence type="ECO:0000256" key="3">
    <source>
        <dbReference type="ARBA" id="ARBA00022691"/>
    </source>
</evidence>
<dbReference type="RefSeq" id="WP_027843119.1">
    <property type="nucleotide sequence ID" value="NZ_LMTZ01000151.1"/>
</dbReference>
<dbReference type="PANTHER" id="PTHR10509:SF14">
    <property type="entry name" value="CAFFEOYL-COA O-METHYLTRANSFERASE 3-RELATED"/>
    <property type="match status" value="1"/>
</dbReference>
<protein>
    <submittedName>
        <fullName evidence="4">SAM-dependent methyltransferase</fullName>
    </submittedName>
</protein>
<dbReference type="CDD" id="cd02440">
    <property type="entry name" value="AdoMet_MTases"/>
    <property type="match status" value="1"/>
</dbReference>
<dbReference type="GO" id="GO:0008757">
    <property type="term" value="F:S-adenosylmethionine-dependent methyltransferase activity"/>
    <property type="evidence" value="ECO:0007669"/>
    <property type="project" value="TreeGrafter"/>
</dbReference>
<keyword evidence="2 4" id="KW-0808">Transferase</keyword>
<keyword evidence="3" id="KW-0949">S-adenosyl-L-methionine</keyword>
<dbReference type="Gene3D" id="3.40.50.150">
    <property type="entry name" value="Vaccinia Virus protein VP39"/>
    <property type="match status" value="1"/>
</dbReference>
<organism evidence="4 5">
    <name type="scientific">Mastigocoleus testarum BC008</name>
    <dbReference type="NCBI Taxonomy" id="371196"/>
    <lineage>
        <taxon>Bacteria</taxon>
        <taxon>Bacillati</taxon>
        <taxon>Cyanobacteriota</taxon>
        <taxon>Cyanophyceae</taxon>
        <taxon>Nostocales</taxon>
        <taxon>Hapalosiphonaceae</taxon>
        <taxon>Mastigocoleus</taxon>
    </lineage>
</organism>
<keyword evidence="1 4" id="KW-0489">Methyltransferase</keyword>
<dbReference type="EMBL" id="LMTZ01000151">
    <property type="protein sequence ID" value="KST62692.1"/>
    <property type="molecule type" value="Genomic_DNA"/>
</dbReference>
<dbReference type="GO" id="GO:0032259">
    <property type="term" value="P:methylation"/>
    <property type="evidence" value="ECO:0007669"/>
    <property type="project" value="UniProtKB-KW"/>
</dbReference>
<evidence type="ECO:0000256" key="1">
    <source>
        <dbReference type="ARBA" id="ARBA00022603"/>
    </source>
</evidence>
<evidence type="ECO:0000313" key="4">
    <source>
        <dbReference type="EMBL" id="KST62692.1"/>
    </source>
</evidence>
<reference evidence="4 5" key="1">
    <citation type="journal article" date="2015" name="Genome Announc.">
        <title>Draft Genome of the Euendolithic (true boring) Cyanobacterium Mastigocoleus testarum strain BC008.</title>
        <authorList>
            <person name="Guida B.S."/>
            <person name="Garcia-Pichel F."/>
        </authorList>
    </citation>
    <scope>NUCLEOTIDE SEQUENCE [LARGE SCALE GENOMIC DNA]</scope>
    <source>
        <strain evidence="4 5">BC008</strain>
    </source>
</reference>
<dbReference type="AlphaFoldDB" id="A0A0V7ZDR1"/>
<evidence type="ECO:0000313" key="5">
    <source>
        <dbReference type="Proteomes" id="UP000053372"/>
    </source>
</evidence>